<evidence type="ECO:0000313" key="2">
    <source>
        <dbReference type="Proteomes" id="UP001222118"/>
    </source>
</evidence>
<dbReference type="EMBL" id="CP118247">
    <property type="protein sequence ID" value="WDR05100.1"/>
    <property type="molecule type" value="Genomic_DNA"/>
</dbReference>
<accession>A0ABY7YW63</accession>
<name>A0ABY7YW63_9HYPH</name>
<dbReference type="Proteomes" id="UP001222118">
    <property type="component" value="Chromosome"/>
</dbReference>
<sequence>MTDYETRISPKLVMAYIDLAPRLADLAQTLNARTKAAPNTPAGPLLTRLVADILAQTYRLTSRETFSNALPHLSPEISLTNTALLDALREAELALDAFHHAHYDPEQSRWLADD</sequence>
<proteinExistence type="predicted"/>
<protein>
    <submittedName>
        <fullName evidence="1">Uncharacterized protein</fullName>
    </submittedName>
</protein>
<organism evidence="1 2">
    <name type="scientific">Devosia rhodophyticola</name>
    <dbReference type="NCBI Taxonomy" id="3026423"/>
    <lineage>
        <taxon>Bacteria</taxon>
        <taxon>Pseudomonadati</taxon>
        <taxon>Pseudomonadota</taxon>
        <taxon>Alphaproteobacteria</taxon>
        <taxon>Hyphomicrobiales</taxon>
        <taxon>Devosiaceae</taxon>
        <taxon>Devosia</taxon>
    </lineage>
</organism>
<reference evidence="1 2" key="1">
    <citation type="submission" date="2023-02" db="EMBL/GenBank/DDBJ databases">
        <title>Devosia chondri sp. nov., isolated from the phycosphere of marine algae.</title>
        <authorList>
            <person name="Kim J.M."/>
            <person name="Lee J.K."/>
            <person name="Choi B.J."/>
            <person name="Bayburt H."/>
            <person name="Jeon C.O."/>
        </authorList>
    </citation>
    <scope>NUCLEOTIDE SEQUENCE [LARGE SCALE GENOMIC DNA]</scope>
    <source>
        <strain evidence="1 2">G2-5</strain>
    </source>
</reference>
<keyword evidence="2" id="KW-1185">Reference proteome</keyword>
<dbReference type="RefSeq" id="WP_282210619.1">
    <property type="nucleotide sequence ID" value="NZ_CP118247.1"/>
</dbReference>
<gene>
    <name evidence="1" type="ORF">PSQ90_12470</name>
</gene>
<evidence type="ECO:0000313" key="1">
    <source>
        <dbReference type="EMBL" id="WDR05100.1"/>
    </source>
</evidence>